<evidence type="ECO:0000259" key="1">
    <source>
        <dbReference type="Pfam" id="PF07603"/>
    </source>
</evidence>
<evidence type="ECO:0000313" key="2">
    <source>
        <dbReference type="EMBL" id="ETR66205.1"/>
    </source>
</evidence>
<dbReference type="Pfam" id="PF07603">
    <property type="entry name" value="Lcl_C"/>
    <property type="match status" value="1"/>
</dbReference>
<dbReference type="EMBL" id="ATBP01002157">
    <property type="protein sequence ID" value="ETR66205.1"/>
    <property type="molecule type" value="Genomic_DNA"/>
</dbReference>
<evidence type="ECO:0000313" key="3">
    <source>
        <dbReference type="Proteomes" id="UP000189670"/>
    </source>
</evidence>
<dbReference type="PANTHER" id="PTHR35812:SF1">
    <property type="entry name" value="LIPOPROTEIN"/>
    <property type="match status" value="1"/>
</dbReference>
<name>A0A1V1NUF7_9BACT</name>
<gene>
    <name evidence="2" type="ORF">OMM_13105</name>
</gene>
<dbReference type="SUPFAM" id="SSF49464">
    <property type="entry name" value="Carboxypeptidase regulatory domain-like"/>
    <property type="match status" value="2"/>
</dbReference>
<comment type="caution">
    <text evidence="2">The sequence shown here is derived from an EMBL/GenBank/DDBJ whole genome shotgun (WGS) entry which is preliminary data.</text>
</comment>
<reference evidence="3" key="1">
    <citation type="submission" date="2012-11" db="EMBL/GenBank/DDBJ databases">
        <authorList>
            <person name="Lucero-Rivera Y.E."/>
            <person name="Tovar-Ramirez D."/>
        </authorList>
    </citation>
    <scope>NUCLEOTIDE SEQUENCE [LARGE SCALE GENOMIC DNA]</scope>
    <source>
        <strain evidence="3">Araruama</strain>
    </source>
</reference>
<proteinExistence type="predicted"/>
<dbReference type="AlphaFoldDB" id="A0A1V1NUF7"/>
<dbReference type="PANTHER" id="PTHR35812">
    <property type="entry name" value="LIPOPROTEIN"/>
    <property type="match status" value="1"/>
</dbReference>
<organism evidence="2 3">
    <name type="scientific">Candidatus Magnetoglobus multicellularis str. Araruama</name>
    <dbReference type="NCBI Taxonomy" id="890399"/>
    <lineage>
        <taxon>Bacteria</taxon>
        <taxon>Pseudomonadati</taxon>
        <taxon>Thermodesulfobacteriota</taxon>
        <taxon>Desulfobacteria</taxon>
        <taxon>Desulfobacterales</taxon>
        <taxon>Desulfobacteraceae</taxon>
        <taxon>Candidatus Magnetoglobus</taxon>
    </lineage>
</organism>
<dbReference type="Gene3D" id="2.60.40.1120">
    <property type="entry name" value="Carboxypeptidase-like, regulatory domain"/>
    <property type="match status" value="2"/>
</dbReference>
<accession>A0A1V1NUF7</accession>
<feature type="non-terminal residue" evidence="2">
    <location>
        <position position="461"/>
    </location>
</feature>
<feature type="domain" description="Lcl C-terminal" evidence="1">
    <location>
        <begin position="52"/>
        <end position="162"/>
    </location>
</feature>
<dbReference type="Pfam" id="PF13620">
    <property type="entry name" value="CarboxypepD_reg"/>
    <property type="match status" value="2"/>
</dbReference>
<dbReference type="InterPro" id="IPR008969">
    <property type="entry name" value="CarboxyPept-like_regulatory"/>
</dbReference>
<protein>
    <recommendedName>
        <fullName evidence="1">Lcl C-terminal domain-containing protein</fullName>
    </recommendedName>
</protein>
<dbReference type="InterPro" id="IPR011460">
    <property type="entry name" value="Lcl_C"/>
</dbReference>
<sequence length="461" mass="51228">MSVANDPDRAWGVYFVNGSDHNNHKPFAHYVRAVRSGQCCRSFGHLIINNDGTITDKSTGLMWQIETTDKKTWKDALLYCSQLTLADFSDWRLPSREELRSIVDYSTYKSTTFEAFNDTMSDFYWSSTSVAFNPDLAWGVNFFYGNDFNYHKSYAYYVRAVRSGQCRLLGYLIIWSPGQADLLACGHNFSITWDTANISGNVKISLSTNGGKSFSSIENQTENDGEYDWTVPDVSSVNCVLKIEPVNEPNKGTSQGLFTISPPAILKGHVTDISTHATLSNVMISINGKTTQTNSDGYYEIEIASGSYTISFSKNNYLTKVLENFDLKSGDNIIDVEMTQAGSVAGMISDVWGNVIPDVTVTVLEKAVKTNNQGKFEMNELIPGNITITFSHSEYYSVTLDNIEIRSGQCTTLNYNLSKAGLLNMATLYLSDAEVNDDYEERILVNGAAPFTFSLAYGNLP</sequence>
<dbReference type="Proteomes" id="UP000189670">
    <property type="component" value="Unassembled WGS sequence"/>
</dbReference>